<evidence type="ECO:0000256" key="1">
    <source>
        <dbReference type="PROSITE-ProRule" id="PRU00285"/>
    </source>
</evidence>
<dbReference type="EMBL" id="JBBPCO010000019">
    <property type="protein sequence ID" value="MEK8090912.1"/>
    <property type="molecule type" value="Genomic_DNA"/>
</dbReference>
<dbReference type="InterPro" id="IPR002068">
    <property type="entry name" value="A-crystallin/Hsp20_dom"/>
</dbReference>
<comment type="similarity">
    <text evidence="1 2">Belongs to the small heat shock protein (HSP20) family.</text>
</comment>
<name>A0ABU9DDN2_9PROT</name>
<sequence length="153" mass="17227">MATLTQRPSGGRAVARPQDPFDQLFESIMPAFFRPVRMNELAAEGLGTKPSIDIVDRENEILVRAEVPGVKKEDLSIEVQGNQLFLSGKHEDEAEQEQGNYLYRERRFGSFTRSIQLPEEVDSEKVKASCHDGILEITLPKAETAKRKKISVQ</sequence>
<dbReference type="PROSITE" id="PS01031">
    <property type="entry name" value="SHSP"/>
    <property type="match status" value="1"/>
</dbReference>
<dbReference type="CDD" id="cd06464">
    <property type="entry name" value="ACD_sHsps-like"/>
    <property type="match status" value="1"/>
</dbReference>
<dbReference type="InterPro" id="IPR007052">
    <property type="entry name" value="CS_dom"/>
</dbReference>
<dbReference type="InterPro" id="IPR008978">
    <property type="entry name" value="HSP20-like_chaperone"/>
</dbReference>
<dbReference type="Proteomes" id="UP001446205">
    <property type="component" value="Unassembled WGS sequence"/>
</dbReference>
<feature type="domain" description="SHSP" evidence="3">
    <location>
        <begin position="43"/>
        <end position="153"/>
    </location>
</feature>
<proteinExistence type="inferred from homology"/>
<feature type="domain" description="CS" evidence="4">
    <location>
        <begin position="47"/>
        <end position="151"/>
    </location>
</feature>
<dbReference type="PROSITE" id="PS51203">
    <property type="entry name" value="CS"/>
    <property type="match status" value="1"/>
</dbReference>
<evidence type="ECO:0000313" key="5">
    <source>
        <dbReference type="EMBL" id="MEK8090912.1"/>
    </source>
</evidence>
<keyword evidence="6" id="KW-1185">Reference proteome</keyword>
<dbReference type="Gene3D" id="2.60.40.790">
    <property type="match status" value="1"/>
</dbReference>
<gene>
    <name evidence="5" type="ORF">WOB96_14230</name>
</gene>
<dbReference type="RefSeq" id="WP_341371968.1">
    <property type="nucleotide sequence ID" value="NZ_JBBPCO010000019.1"/>
</dbReference>
<reference evidence="5 6" key="1">
    <citation type="submission" date="2024-04" db="EMBL/GenBank/DDBJ databases">
        <authorList>
            <person name="Abashina T."/>
            <person name="Shaikin A."/>
        </authorList>
    </citation>
    <scope>NUCLEOTIDE SEQUENCE [LARGE SCALE GENOMIC DNA]</scope>
    <source>
        <strain evidence="5 6">AAFK</strain>
    </source>
</reference>
<dbReference type="SUPFAM" id="SSF49764">
    <property type="entry name" value="HSP20-like chaperones"/>
    <property type="match status" value="1"/>
</dbReference>
<organism evidence="5 6">
    <name type="scientific">Thermithiobacillus plumbiphilus</name>
    <dbReference type="NCBI Taxonomy" id="1729899"/>
    <lineage>
        <taxon>Bacteria</taxon>
        <taxon>Pseudomonadati</taxon>
        <taxon>Pseudomonadota</taxon>
        <taxon>Acidithiobacillia</taxon>
        <taxon>Acidithiobacillales</taxon>
        <taxon>Thermithiobacillaceae</taxon>
        <taxon>Thermithiobacillus</taxon>
    </lineage>
</organism>
<evidence type="ECO:0000259" key="3">
    <source>
        <dbReference type="PROSITE" id="PS01031"/>
    </source>
</evidence>
<dbReference type="InterPro" id="IPR031107">
    <property type="entry name" value="Small_HSP"/>
</dbReference>
<accession>A0ABU9DDN2</accession>
<dbReference type="Pfam" id="PF00011">
    <property type="entry name" value="HSP20"/>
    <property type="match status" value="1"/>
</dbReference>
<evidence type="ECO:0000313" key="6">
    <source>
        <dbReference type="Proteomes" id="UP001446205"/>
    </source>
</evidence>
<dbReference type="PANTHER" id="PTHR11527">
    <property type="entry name" value="HEAT-SHOCK PROTEIN 20 FAMILY MEMBER"/>
    <property type="match status" value="1"/>
</dbReference>
<protein>
    <submittedName>
        <fullName evidence="5">Hsp20/alpha crystallin family protein</fullName>
    </submittedName>
</protein>
<evidence type="ECO:0000256" key="2">
    <source>
        <dbReference type="RuleBase" id="RU003616"/>
    </source>
</evidence>
<comment type="caution">
    <text evidence="5">The sequence shown here is derived from an EMBL/GenBank/DDBJ whole genome shotgun (WGS) entry which is preliminary data.</text>
</comment>
<evidence type="ECO:0000259" key="4">
    <source>
        <dbReference type="PROSITE" id="PS51203"/>
    </source>
</evidence>